<evidence type="ECO:0000256" key="5">
    <source>
        <dbReference type="ARBA" id="ARBA00022801"/>
    </source>
</evidence>
<dbReference type="GO" id="GO:0000105">
    <property type="term" value="P:L-histidine biosynthetic process"/>
    <property type="evidence" value="ECO:0007669"/>
    <property type="project" value="UniProtKB-UniRule"/>
</dbReference>
<evidence type="ECO:0000313" key="10">
    <source>
        <dbReference type="EMBL" id="GJM55145.1"/>
    </source>
</evidence>
<dbReference type="Proteomes" id="UP001055025">
    <property type="component" value="Unassembled WGS sequence"/>
</dbReference>
<proteinExistence type="inferred from homology"/>
<evidence type="ECO:0000256" key="3">
    <source>
        <dbReference type="ARBA" id="ARBA00013085"/>
    </source>
</evidence>
<keyword evidence="5 8" id="KW-0378">Hydrolase</keyword>
<gene>
    <name evidence="10" type="ORF">ATOP_08000</name>
</gene>
<keyword evidence="11" id="KW-1185">Reference proteome</keyword>
<dbReference type="Pfam" id="PF02811">
    <property type="entry name" value="PHP"/>
    <property type="match status" value="1"/>
</dbReference>
<comment type="catalytic activity">
    <reaction evidence="7 8">
        <text>L-histidinol phosphate + H2O = L-histidinol + phosphate</text>
        <dbReference type="Rhea" id="RHEA:14465"/>
        <dbReference type="ChEBI" id="CHEBI:15377"/>
        <dbReference type="ChEBI" id="CHEBI:43474"/>
        <dbReference type="ChEBI" id="CHEBI:57699"/>
        <dbReference type="ChEBI" id="CHEBI:57980"/>
        <dbReference type="EC" id="3.1.3.15"/>
    </reaction>
</comment>
<dbReference type="InterPro" id="IPR016195">
    <property type="entry name" value="Pol/histidinol_Pase-like"/>
</dbReference>
<evidence type="ECO:0000256" key="4">
    <source>
        <dbReference type="ARBA" id="ARBA00022605"/>
    </source>
</evidence>
<dbReference type="GO" id="GO:0005737">
    <property type="term" value="C:cytoplasm"/>
    <property type="evidence" value="ECO:0007669"/>
    <property type="project" value="TreeGrafter"/>
</dbReference>
<dbReference type="SUPFAM" id="SSF89550">
    <property type="entry name" value="PHP domain-like"/>
    <property type="match status" value="1"/>
</dbReference>
<comment type="similarity">
    <text evidence="2 8">Belongs to the PHP hydrolase family. HisK subfamily.</text>
</comment>
<dbReference type="InterPro" id="IPR003141">
    <property type="entry name" value="Pol/His_phosphatase_N"/>
</dbReference>
<keyword evidence="6 8" id="KW-0368">Histidine biosynthesis</keyword>
<dbReference type="RefSeq" id="WP_265590712.1">
    <property type="nucleotide sequence ID" value="NZ_BQKC01000001.1"/>
</dbReference>
<organism evidence="10 11">
    <name type="scientific">Granulimonas faecalis</name>
    <dbReference type="NCBI Taxonomy" id="2894155"/>
    <lineage>
        <taxon>Bacteria</taxon>
        <taxon>Bacillati</taxon>
        <taxon>Actinomycetota</taxon>
        <taxon>Coriobacteriia</taxon>
        <taxon>Coriobacteriales</taxon>
        <taxon>Kribbibacteriaceae</taxon>
        <taxon>Granulimonas</taxon>
    </lineage>
</organism>
<dbReference type="EC" id="3.1.3.15" evidence="3 8"/>
<evidence type="ECO:0000259" key="9">
    <source>
        <dbReference type="SMART" id="SM00481"/>
    </source>
</evidence>
<dbReference type="InterPro" id="IPR004013">
    <property type="entry name" value="PHP_dom"/>
</dbReference>
<comment type="pathway">
    <text evidence="1 8">Amino-acid biosynthesis; L-histidine biosynthesis; L-histidine from 5-phospho-alpha-D-ribose 1-diphosphate: step 8/9.</text>
</comment>
<feature type="domain" description="Polymerase/histidinol phosphatase N-terminal" evidence="9">
    <location>
        <begin position="3"/>
        <end position="86"/>
    </location>
</feature>
<dbReference type="GO" id="GO:0004401">
    <property type="term" value="F:histidinol-phosphatase activity"/>
    <property type="evidence" value="ECO:0007669"/>
    <property type="project" value="UniProtKB-UniRule"/>
</dbReference>
<evidence type="ECO:0000256" key="7">
    <source>
        <dbReference type="ARBA" id="ARBA00049158"/>
    </source>
</evidence>
<dbReference type="Gene3D" id="3.20.20.140">
    <property type="entry name" value="Metal-dependent hydrolases"/>
    <property type="match status" value="1"/>
</dbReference>
<dbReference type="EMBL" id="BQKC01000001">
    <property type="protein sequence ID" value="GJM55145.1"/>
    <property type="molecule type" value="Genomic_DNA"/>
</dbReference>
<evidence type="ECO:0000256" key="2">
    <source>
        <dbReference type="ARBA" id="ARBA00009152"/>
    </source>
</evidence>
<comment type="caution">
    <text evidence="10">The sequence shown here is derived from an EMBL/GenBank/DDBJ whole genome shotgun (WGS) entry which is preliminary data.</text>
</comment>
<reference evidence="10" key="1">
    <citation type="journal article" date="2022" name="Int. J. Syst. Evol. Microbiol.">
        <title>Granulimonas faecalis gen. nov., sp. nov., and Leptogranulimonas caecicola gen. nov., sp. nov., novel lactate-producing Atopobiaceae bacteria isolated from mouse intestines, and an emended description of the family Atopobiaceae.</title>
        <authorList>
            <person name="Morinaga K."/>
            <person name="Kusada H."/>
            <person name="Sakamoto S."/>
            <person name="Murakami T."/>
            <person name="Toyoda A."/>
            <person name="Mori H."/>
            <person name="Meng X.Y."/>
            <person name="Takashino M."/>
            <person name="Murotomi K."/>
            <person name="Tamaki H."/>
        </authorList>
    </citation>
    <scope>NUCLEOTIDE SEQUENCE</scope>
    <source>
        <strain evidence="10">OPF53</strain>
    </source>
</reference>
<accession>A0AAV5B0N4</accession>
<dbReference type="AlphaFoldDB" id="A0AAV5B0N4"/>
<evidence type="ECO:0000256" key="1">
    <source>
        <dbReference type="ARBA" id="ARBA00004970"/>
    </source>
</evidence>
<evidence type="ECO:0000256" key="6">
    <source>
        <dbReference type="ARBA" id="ARBA00023102"/>
    </source>
</evidence>
<protein>
    <recommendedName>
        <fullName evidence="3 8">Histidinol-phosphatase</fullName>
        <shortName evidence="8">HolPase</shortName>
        <ecNumber evidence="3 8">3.1.3.15</ecNumber>
    </recommendedName>
</protein>
<sequence>MLADLHTHTSRSDGTCDAAAMAAAARAAGVDVLAVTDHLTLPAAMDPACGCSVAEADLPTLAVEVAAAAEGSPVEVLLGFECDWYPGCEGNVARWSRGAALLLGSVHWIGPQEGGAWIDDPDDLHIWEELGPDEVWRRYAAAWCAACESPAGFDVMAHPDLPFRFSNEGLAPTMDLSATFSAMAECAHDTGRRVEVSTAGLRKGVGAFYPCGALLDAFVRAGVPMTFGSDAHRAEDVAWGLERAHAYAWWHGVRAQEVPGRDGWRSVPL</sequence>
<evidence type="ECO:0000313" key="11">
    <source>
        <dbReference type="Proteomes" id="UP001055025"/>
    </source>
</evidence>
<keyword evidence="4 8" id="KW-0028">Amino-acid biosynthesis</keyword>
<name>A0AAV5B0N4_9ACTN</name>
<dbReference type="InterPro" id="IPR010140">
    <property type="entry name" value="Histidinol_P_phosphatase_HisJ"/>
</dbReference>
<dbReference type="PANTHER" id="PTHR21039">
    <property type="entry name" value="HISTIDINOL PHOSPHATASE-RELATED"/>
    <property type="match status" value="1"/>
</dbReference>
<dbReference type="SMART" id="SM00481">
    <property type="entry name" value="POLIIIAc"/>
    <property type="match status" value="1"/>
</dbReference>
<dbReference type="PANTHER" id="PTHR21039:SF0">
    <property type="entry name" value="HISTIDINOL-PHOSPHATASE"/>
    <property type="match status" value="1"/>
</dbReference>
<evidence type="ECO:0000256" key="8">
    <source>
        <dbReference type="RuleBase" id="RU366003"/>
    </source>
</evidence>